<feature type="domain" description="Carrier" evidence="1">
    <location>
        <begin position="28"/>
        <end position="64"/>
    </location>
</feature>
<evidence type="ECO:0000259" key="1">
    <source>
        <dbReference type="Pfam" id="PF00550"/>
    </source>
</evidence>
<dbReference type="InterPro" id="IPR036736">
    <property type="entry name" value="ACP-like_sf"/>
</dbReference>
<keyword evidence="3" id="KW-1185">Reference proteome</keyword>
<dbReference type="EMBL" id="JAAATY010000061">
    <property type="protein sequence ID" value="NRN71360.1"/>
    <property type="molecule type" value="Genomic_DNA"/>
</dbReference>
<name>A0ABX2FKM3_9PSEU</name>
<accession>A0ABX2FKM3</accession>
<protein>
    <submittedName>
        <fullName evidence="2">Phosphopantetheine binding protein</fullName>
    </submittedName>
</protein>
<dbReference type="SUPFAM" id="SSF47336">
    <property type="entry name" value="ACP-like"/>
    <property type="match status" value="1"/>
</dbReference>
<dbReference type="Proteomes" id="UP000763557">
    <property type="component" value="Unassembled WGS sequence"/>
</dbReference>
<gene>
    <name evidence="2" type="ORF">GC106_86400</name>
</gene>
<evidence type="ECO:0000313" key="3">
    <source>
        <dbReference type="Proteomes" id="UP000763557"/>
    </source>
</evidence>
<reference evidence="2 3" key="1">
    <citation type="submission" date="2020-01" db="EMBL/GenBank/DDBJ databases">
        <title>Kibdelosporangium persica a novel Actinomycetes from a hot desert in Iran.</title>
        <authorList>
            <person name="Safaei N."/>
            <person name="Zaburannyi N."/>
            <person name="Mueller R."/>
            <person name="Wink J."/>
        </authorList>
    </citation>
    <scope>NUCLEOTIDE SEQUENCE [LARGE SCALE GENOMIC DNA]</scope>
    <source>
        <strain evidence="2 3">4NS15</strain>
    </source>
</reference>
<evidence type="ECO:0000313" key="2">
    <source>
        <dbReference type="EMBL" id="NRN71360.1"/>
    </source>
</evidence>
<dbReference type="Gene3D" id="1.10.1200.10">
    <property type="entry name" value="ACP-like"/>
    <property type="match status" value="1"/>
</dbReference>
<proteinExistence type="predicted"/>
<sequence>MPLTDEQLSTEVTDLIVEASSGVVTGEQVVDESANLLEKGFSSLSFLQLIDALETRYGVYIDLEADTRFLGRVSTIVKFLREQNVG</sequence>
<organism evidence="2 3">
    <name type="scientific">Kibdelosporangium persicum</name>
    <dbReference type="NCBI Taxonomy" id="2698649"/>
    <lineage>
        <taxon>Bacteria</taxon>
        <taxon>Bacillati</taxon>
        <taxon>Actinomycetota</taxon>
        <taxon>Actinomycetes</taxon>
        <taxon>Pseudonocardiales</taxon>
        <taxon>Pseudonocardiaceae</taxon>
        <taxon>Kibdelosporangium</taxon>
    </lineage>
</organism>
<comment type="caution">
    <text evidence="2">The sequence shown here is derived from an EMBL/GenBank/DDBJ whole genome shotgun (WGS) entry which is preliminary data.</text>
</comment>
<dbReference type="Pfam" id="PF00550">
    <property type="entry name" value="PP-binding"/>
    <property type="match status" value="1"/>
</dbReference>
<dbReference type="InterPro" id="IPR009081">
    <property type="entry name" value="PP-bd_ACP"/>
</dbReference>
<dbReference type="RefSeq" id="WP_173142556.1">
    <property type="nucleotide sequence ID" value="NZ_CBCSGW010000087.1"/>
</dbReference>